<reference evidence="1 2" key="1">
    <citation type="submission" date="2018-09" db="EMBL/GenBank/DDBJ databases">
        <title>Genomic investigation of the strawberry pathogen Phytophthora fragariae indicates pathogenicity is determined by transcriptional variation in three key races.</title>
        <authorList>
            <person name="Adams T.M."/>
            <person name="Armitage A.D."/>
            <person name="Sobczyk M.K."/>
            <person name="Bates H.J."/>
            <person name="Dunwell J.M."/>
            <person name="Nellist C.F."/>
            <person name="Harrison R.J."/>
        </authorList>
    </citation>
    <scope>NUCLEOTIDE SEQUENCE [LARGE SCALE GENOMIC DNA]</scope>
    <source>
        <strain evidence="1 2">NOV-77</strain>
    </source>
</reference>
<name>A0A6G0RTG0_9STRA</name>
<proteinExistence type="predicted"/>
<evidence type="ECO:0000313" key="2">
    <source>
        <dbReference type="Proteomes" id="UP000486351"/>
    </source>
</evidence>
<dbReference type="Proteomes" id="UP000486351">
    <property type="component" value="Unassembled WGS sequence"/>
</dbReference>
<dbReference type="AlphaFoldDB" id="A0A6G0RTG0"/>
<organism evidence="1 2">
    <name type="scientific">Phytophthora fragariae</name>
    <dbReference type="NCBI Taxonomy" id="53985"/>
    <lineage>
        <taxon>Eukaryota</taxon>
        <taxon>Sar</taxon>
        <taxon>Stramenopiles</taxon>
        <taxon>Oomycota</taxon>
        <taxon>Peronosporomycetes</taxon>
        <taxon>Peronosporales</taxon>
        <taxon>Peronosporaceae</taxon>
        <taxon>Phytophthora</taxon>
    </lineage>
</organism>
<sequence length="79" mass="8684">MGTAPALAVCCLARVARWIHSKGQGPAHGQTACCLWAARVSWWQPQLAPRATELWCFSTNKLRVLPSWLALVDRAALLT</sequence>
<comment type="caution">
    <text evidence="1">The sequence shown here is derived from an EMBL/GenBank/DDBJ whole genome shotgun (WGS) entry which is preliminary data.</text>
</comment>
<gene>
    <name evidence="1" type="ORF">PF008_g10504</name>
</gene>
<dbReference type="EMBL" id="QXFY01000531">
    <property type="protein sequence ID" value="KAE9341727.1"/>
    <property type="molecule type" value="Genomic_DNA"/>
</dbReference>
<evidence type="ECO:0000313" key="1">
    <source>
        <dbReference type="EMBL" id="KAE9341727.1"/>
    </source>
</evidence>
<accession>A0A6G0RTG0</accession>
<protein>
    <submittedName>
        <fullName evidence="1">Uncharacterized protein</fullName>
    </submittedName>
</protein>